<dbReference type="OrthoDB" id="10362719at2759"/>
<protein>
    <submittedName>
        <fullName evidence="2">Uncharacterized protein</fullName>
    </submittedName>
</protein>
<evidence type="ECO:0000313" key="3">
    <source>
        <dbReference type="Proteomes" id="UP000256328"/>
    </source>
</evidence>
<proteinExistence type="predicted"/>
<dbReference type="Proteomes" id="UP000256328">
    <property type="component" value="Unassembled WGS sequence"/>
</dbReference>
<comment type="caution">
    <text evidence="2">The sequence shown here is derived from an EMBL/GenBank/DDBJ whole genome shotgun (WGS) entry which is preliminary data.</text>
</comment>
<dbReference type="AlphaFoldDB" id="A0A3D8S2L2"/>
<feature type="region of interest" description="Disordered" evidence="1">
    <location>
        <begin position="136"/>
        <end position="250"/>
    </location>
</feature>
<evidence type="ECO:0000313" key="2">
    <source>
        <dbReference type="EMBL" id="RDW80515.1"/>
    </source>
</evidence>
<accession>A0A3D8S2L2</accession>
<gene>
    <name evidence="2" type="ORF">BP5796_05213</name>
</gene>
<reference evidence="2 3" key="1">
    <citation type="journal article" date="2018" name="IMA Fungus">
        <title>IMA Genome-F 9: Draft genome sequence of Annulohypoxylon stygium, Aspergillus mulundensis, Berkeleyomyces basicola (syn. Thielaviopsis basicola), Ceratocystis smalleyi, two Cercospora beticola strains, Coleophoma cylindrospora, Fusarium fracticaudum, Phialophora cf. hyalina, and Morchella septimelata.</title>
        <authorList>
            <person name="Wingfield B.D."/>
            <person name="Bills G.F."/>
            <person name="Dong Y."/>
            <person name="Huang W."/>
            <person name="Nel W.J."/>
            <person name="Swalarsk-Parry B.S."/>
            <person name="Vaghefi N."/>
            <person name="Wilken P.M."/>
            <person name="An Z."/>
            <person name="de Beer Z.W."/>
            <person name="De Vos L."/>
            <person name="Chen L."/>
            <person name="Duong T.A."/>
            <person name="Gao Y."/>
            <person name="Hammerbacher A."/>
            <person name="Kikkert J.R."/>
            <person name="Li Y."/>
            <person name="Li H."/>
            <person name="Li K."/>
            <person name="Li Q."/>
            <person name="Liu X."/>
            <person name="Ma X."/>
            <person name="Naidoo K."/>
            <person name="Pethybridge S.J."/>
            <person name="Sun J."/>
            <person name="Steenkamp E.T."/>
            <person name="van der Nest M.A."/>
            <person name="van Wyk S."/>
            <person name="Wingfield M.J."/>
            <person name="Xiong C."/>
            <person name="Yue Q."/>
            <person name="Zhang X."/>
        </authorList>
    </citation>
    <scope>NUCLEOTIDE SEQUENCE [LARGE SCALE GENOMIC DNA]</scope>
    <source>
        <strain evidence="2 3">BP5796</strain>
    </source>
</reference>
<organism evidence="2 3">
    <name type="scientific">Coleophoma crateriformis</name>
    <dbReference type="NCBI Taxonomy" id="565419"/>
    <lineage>
        <taxon>Eukaryota</taxon>
        <taxon>Fungi</taxon>
        <taxon>Dikarya</taxon>
        <taxon>Ascomycota</taxon>
        <taxon>Pezizomycotina</taxon>
        <taxon>Leotiomycetes</taxon>
        <taxon>Helotiales</taxon>
        <taxon>Dermateaceae</taxon>
        <taxon>Coleophoma</taxon>
    </lineage>
</organism>
<feature type="compositionally biased region" description="Basic and acidic residues" evidence="1">
    <location>
        <begin position="189"/>
        <end position="215"/>
    </location>
</feature>
<feature type="compositionally biased region" description="Polar residues" evidence="1">
    <location>
        <begin position="136"/>
        <end position="159"/>
    </location>
</feature>
<keyword evidence="3" id="KW-1185">Reference proteome</keyword>
<name>A0A3D8S2L2_9HELO</name>
<feature type="compositionally biased region" description="Basic and acidic residues" evidence="1">
    <location>
        <begin position="161"/>
        <end position="174"/>
    </location>
</feature>
<sequence>MTRIGYARDGAHDLDAMYSNLRSSPSVRNRSSYDDSMRHEYHRYTPFRRTAPQRCFHGSRGCVACPPSFLKLDSYKLLQPPILDGEVEFVREFGKFQPAHTESPKEACPPVAEMYYWLAETEYEFPKYHEDLRNVTSQQPKHQPVNRQNSQRQNKTGTTKDALRRISPQDKAKDLNAVWHSPPGQQKQTYHDGQDQEEVKAPHPSNEKAKEDKQAARRPSSQGSSNSTKKKNSKEISDSGRLASTNPAMHTGPFTHAYAALGSGLGPRPGYHIPLQRMAPDQRTRDELSLAMEEMCELTRLNLERVCISKGFHPPWSPWRGR</sequence>
<evidence type="ECO:0000256" key="1">
    <source>
        <dbReference type="SAM" id="MobiDB-lite"/>
    </source>
</evidence>
<dbReference type="EMBL" id="PDLN01000007">
    <property type="protein sequence ID" value="RDW80515.1"/>
    <property type="molecule type" value="Genomic_DNA"/>
</dbReference>